<organism evidence="3 4">
    <name type="scientific">Vibrio amylolyticus</name>
    <dbReference type="NCBI Taxonomy" id="2847292"/>
    <lineage>
        <taxon>Bacteria</taxon>
        <taxon>Pseudomonadati</taxon>
        <taxon>Pseudomonadota</taxon>
        <taxon>Gammaproteobacteria</taxon>
        <taxon>Vibrionales</taxon>
        <taxon>Vibrionaceae</taxon>
        <taxon>Vibrio</taxon>
    </lineage>
</organism>
<evidence type="ECO:0000259" key="2">
    <source>
        <dbReference type="PROSITE" id="PS50848"/>
    </source>
</evidence>
<dbReference type="GO" id="GO:0005737">
    <property type="term" value="C:cytoplasm"/>
    <property type="evidence" value="ECO:0007669"/>
    <property type="project" value="UniProtKB-ARBA"/>
</dbReference>
<name>A0A9X1XJF8_9VIBR</name>
<keyword evidence="1" id="KW-0732">Signal</keyword>
<keyword evidence="4" id="KW-1185">Reference proteome</keyword>
<dbReference type="EMBL" id="JAJHVV010000008">
    <property type="protein sequence ID" value="MCK6264357.1"/>
    <property type="molecule type" value="Genomic_DNA"/>
</dbReference>
<accession>A0A9X1XJF8</accession>
<dbReference type="PROSITE" id="PS50848">
    <property type="entry name" value="START"/>
    <property type="match status" value="1"/>
</dbReference>
<feature type="domain" description="START" evidence="2">
    <location>
        <begin position="28"/>
        <end position="205"/>
    </location>
</feature>
<feature type="signal peptide" evidence="1">
    <location>
        <begin position="1"/>
        <end position="22"/>
    </location>
</feature>
<dbReference type="InterPro" id="IPR028347">
    <property type="entry name" value="START_dom_prot"/>
</dbReference>
<evidence type="ECO:0000256" key="1">
    <source>
        <dbReference type="SAM" id="SignalP"/>
    </source>
</evidence>
<dbReference type="SUPFAM" id="SSF55961">
    <property type="entry name" value="Bet v1-like"/>
    <property type="match status" value="1"/>
</dbReference>
<feature type="chain" id="PRO_5040766782" evidence="1">
    <location>
        <begin position="23"/>
        <end position="230"/>
    </location>
</feature>
<gene>
    <name evidence="3" type="ORF">KP803_13835</name>
</gene>
<dbReference type="GO" id="GO:0008289">
    <property type="term" value="F:lipid binding"/>
    <property type="evidence" value="ECO:0007669"/>
    <property type="project" value="InterPro"/>
</dbReference>
<reference evidence="3" key="1">
    <citation type="submission" date="2021-11" db="EMBL/GenBank/DDBJ databases">
        <title>Vibrio ZSDE26 sp. nov. and Vibrio ZSDZ34 sp. nov., isolated from coastal seawater in Qingdao.</title>
        <authorList>
            <person name="Zhang P."/>
        </authorList>
    </citation>
    <scope>NUCLEOTIDE SEQUENCE</scope>
    <source>
        <strain evidence="3">ZSDE26</strain>
    </source>
</reference>
<dbReference type="CDD" id="cd08876">
    <property type="entry name" value="START_1"/>
    <property type="match status" value="1"/>
</dbReference>
<dbReference type="InterPro" id="IPR023393">
    <property type="entry name" value="START-like_dom_sf"/>
</dbReference>
<proteinExistence type="predicted"/>
<dbReference type="PANTHER" id="PTHR19308">
    <property type="entry name" value="PHOSPHATIDYLCHOLINE TRANSFER PROTEIN"/>
    <property type="match status" value="1"/>
</dbReference>
<dbReference type="PANTHER" id="PTHR19308:SF14">
    <property type="entry name" value="START DOMAIN-CONTAINING PROTEIN"/>
    <property type="match status" value="1"/>
</dbReference>
<protein>
    <submittedName>
        <fullName evidence="3">START domain-containing protein</fullName>
    </submittedName>
</protein>
<dbReference type="RefSeq" id="WP_248009589.1">
    <property type="nucleotide sequence ID" value="NZ_JAJHVV010000008.1"/>
</dbReference>
<dbReference type="Pfam" id="PF01852">
    <property type="entry name" value="START"/>
    <property type="match status" value="1"/>
</dbReference>
<evidence type="ECO:0000313" key="4">
    <source>
        <dbReference type="Proteomes" id="UP001139559"/>
    </source>
</evidence>
<dbReference type="Gene3D" id="3.30.530.20">
    <property type="match status" value="1"/>
</dbReference>
<dbReference type="InterPro" id="IPR051213">
    <property type="entry name" value="START_lipid_transfer"/>
</dbReference>
<dbReference type="Proteomes" id="UP001139559">
    <property type="component" value="Unassembled WGS sequence"/>
</dbReference>
<evidence type="ECO:0000313" key="3">
    <source>
        <dbReference type="EMBL" id="MCK6264357.1"/>
    </source>
</evidence>
<sequence>MRFLFFSLLLPSFLLLSPLAYGAPTVDWQFVKTEDAITLHTRPHEGGLIEIRAQMFIETNYSAFLLLLEDTEHVPRWINNVEKSQVLRQISPNENVVYTQFKAPWPALDRDMVTYSRYDFNQGAFVLQINDAPSMLPEQPGYIRIFDIEATWTLEKLTNGMTHIEYIAFADPSGILPDWLVNKLAINSALKTFQGLRTEIVQYQNSTHPNINHSESSLINLNIDNKDTSQ</sequence>
<dbReference type="InterPro" id="IPR002913">
    <property type="entry name" value="START_lipid-bd_dom"/>
</dbReference>
<dbReference type="PIRSF" id="PIRSF039033">
    <property type="entry name" value="START_dom"/>
    <property type="match status" value="1"/>
</dbReference>
<dbReference type="AlphaFoldDB" id="A0A9X1XJF8"/>
<comment type="caution">
    <text evidence="3">The sequence shown here is derived from an EMBL/GenBank/DDBJ whole genome shotgun (WGS) entry which is preliminary data.</text>
</comment>